<dbReference type="Gene3D" id="3.30.70.2190">
    <property type="match status" value="1"/>
</dbReference>
<dbReference type="Pfam" id="PF02913">
    <property type="entry name" value="FAD-oxidase_C"/>
    <property type="match status" value="1"/>
</dbReference>
<dbReference type="InterPro" id="IPR036318">
    <property type="entry name" value="FAD-bd_PCMH-like_sf"/>
</dbReference>
<sequence length="478" mass="51057">MSNELIGKLRAIVGARNVLTRSDPGADLVAWERDWRSLQHGHALAVVRPTTTAQVAQVVKACAAAGISLVPQGGNTGLVVGATPDASGQQVVLSLLAMTQVRKFDAANASVTVEAGCVLQHLQALCEREGYLFPLSLGAEGSCSIGGNLATNAGGTQVIRFGNARDLCLGLEVVTADGEVWSDLSGLRKNNTGYDLRNLFIGSEGTLGIITAATLKIFPQPAAMLTSFVAVPDVASAVELLKLAGDRLGPGLTGFELMNQQGLSLVARHFPQQRVPLWQDAPFCALLEASDHESEEHARLLFERLLETAFERGLVSDAVIAESIAQSRALWHVRESISLAQAEEGANLKHDISLPISSIPHFVQEVGGRLQDRYPLLRIVNFGHLGDGNLHYNIQAAENDHAGSALHAVQEEVTALVYDAVARHDGAFSAEHGIGSLKVTELRRYKPPSAVRLMEKLKDTLDPTNLLNPGRVLDAGRS</sequence>
<dbReference type="InterPro" id="IPR016164">
    <property type="entry name" value="FAD-linked_Oxase-like_C"/>
</dbReference>
<dbReference type="EMBL" id="JBBKZT010000037">
    <property type="protein sequence ID" value="MEJ8852339.1"/>
    <property type="molecule type" value="Genomic_DNA"/>
</dbReference>
<dbReference type="Gene3D" id="1.10.45.10">
    <property type="entry name" value="Vanillyl-alcohol Oxidase, Chain A, domain 4"/>
    <property type="match status" value="1"/>
</dbReference>
<dbReference type="InterPro" id="IPR016171">
    <property type="entry name" value="Vanillyl_alc_oxidase_C-sub2"/>
</dbReference>
<dbReference type="PANTHER" id="PTHR43716">
    <property type="entry name" value="D-2-HYDROXYGLUTARATE DEHYDROGENASE, MITOCHONDRIAL"/>
    <property type="match status" value="1"/>
</dbReference>
<dbReference type="Gene3D" id="3.30.70.2740">
    <property type="match status" value="1"/>
</dbReference>
<dbReference type="InterPro" id="IPR004113">
    <property type="entry name" value="FAD-bd_oxidored_4_C"/>
</dbReference>
<dbReference type="Proteomes" id="UP001385892">
    <property type="component" value="Unassembled WGS sequence"/>
</dbReference>
<name>A0ABU8WY47_9BURK</name>
<keyword evidence="6" id="KW-1185">Reference proteome</keyword>
<organism evidence="5 6">
    <name type="scientific">Variovorax rhizosphaerae</name>
    <dbReference type="NCBI Taxonomy" id="1836200"/>
    <lineage>
        <taxon>Bacteria</taxon>
        <taxon>Pseudomonadati</taxon>
        <taxon>Pseudomonadota</taxon>
        <taxon>Betaproteobacteria</taxon>
        <taxon>Burkholderiales</taxon>
        <taxon>Comamonadaceae</taxon>
        <taxon>Variovorax</taxon>
    </lineage>
</organism>
<protein>
    <submittedName>
        <fullName evidence="5">FAD-binding oxidoreductase</fullName>
    </submittedName>
</protein>
<evidence type="ECO:0000313" key="6">
    <source>
        <dbReference type="Proteomes" id="UP001385892"/>
    </source>
</evidence>
<keyword evidence="2" id="KW-0285">Flavoprotein</keyword>
<gene>
    <name evidence="5" type="ORF">WKW82_37345</name>
</gene>
<feature type="domain" description="FAD-binding PCMH-type" evidence="4">
    <location>
        <begin position="39"/>
        <end position="220"/>
    </location>
</feature>
<reference evidence="5 6" key="1">
    <citation type="submission" date="2024-03" db="EMBL/GenBank/DDBJ databases">
        <title>Novel species of the genus Variovorax.</title>
        <authorList>
            <person name="Liu Q."/>
            <person name="Xin Y.-H."/>
        </authorList>
    </citation>
    <scope>NUCLEOTIDE SEQUENCE [LARGE SCALE GENOMIC DNA]</scope>
    <source>
        <strain evidence="5 6">KACC 18900</strain>
    </source>
</reference>
<dbReference type="RefSeq" id="WP_340348284.1">
    <property type="nucleotide sequence ID" value="NZ_JBBKZT010000037.1"/>
</dbReference>
<dbReference type="Pfam" id="PF01565">
    <property type="entry name" value="FAD_binding_4"/>
    <property type="match status" value="1"/>
</dbReference>
<dbReference type="Gene3D" id="3.30.43.10">
    <property type="entry name" value="Uridine Diphospho-n-acetylenolpyruvylglucosamine Reductase, domain 2"/>
    <property type="match status" value="1"/>
</dbReference>
<evidence type="ECO:0000313" key="5">
    <source>
        <dbReference type="EMBL" id="MEJ8852339.1"/>
    </source>
</evidence>
<dbReference type="InterPro" id="IPR016167">
    <property type="entry name" value="FAD-bd_PCMH_sub1"/>
</dbReference>
<dbReference type="Gene3D" id="3.30.465.10">
    <property type="match status" value="1"/>
</dbReference>
<dbReference type="PANTHER" id="PTHR43716:SF2">
    <property type="entry name" value="BLL6224 PROTEIN"/>
    <property type="match status" value="1"/>
</dbReference>
<comment type="caution">
    <text evidence="5">The sequence shown here is derived from an EMBL/GenBank/DDBJ whole genome shotgun (WGS) entry which is preliminary data.</text>
</comment>
<comment type="similarity">
    <text evidence="1">Belongs to the FAD-binding oxidoreductase/transferase type 4 family.</text>
</comment>
<keyword evidence="3" id="KW-0274">FAD</keyword>
<dbReference type="PROSITE" id="PS51387">
    <property type="entry name" value="FAD_PCMH"/>
    <property type="match status" value="1"/>
</dbReference>
<proteinExistence type="inferred from homology"/>
<dbReference type="InterPro" id="IPR006094">
    <property type="entry name" value="Oxid_FAD_bind_N"/>
</dbReference>
<evidence type="ECO:0000256" key="1">
    <source>
        <dbReference type="ARBA" id="ARBA00008000"/>
    </source>
</evidence>
<dbReference type="SUPFAM" id="SSF55103">
    <property type="entry name" value="FAD-linked oxidases, C-terminal domain"/>
    <property type="match status" value="1"/>
</dbReference>
<dbReference type="SUPFAM" id="SSF56176">
    <property type="entry name" value="FAD-binding/transporter-associated domain-like"/>
    <property type="match status" value="1"/>
</dbReference>
<accession>A0ABU8WY47</accession>
<dbReference type="InterPro" id="IPR051264">
    <property type="entry name" value="FAD-oxidored/transferase_4"/>
</dbReference>
<evidence type="ECO:0000256" key="3">
    <source>
        <dbReference type="ARBA" id="ARBA00022827"/>
    </source>
</evidence>
<dbReference type="InterPro" id="IPR016166">
    <property type="entry name" value="FAD-bd_PCMH"/>
</dbReference>
<evidence type="ECO:0000256" key="2">
    <source>
        <dbReference type="ARBA" id="ARBA00022630"/>
    </source>
</evidence>
<dbReference type="InterPro" id="IPR016169">
    <property type="entry name" value="FAD-bd_PCMH_sub2"/>
</dbReference>
<evidence type="ECO:0000259" key="4">
    <source>
        <dbReference type="PROSITE" id="PS51387"/>
    </source>
</evidence>